<dbReference type="Pfam" id="PF23081">
    <property type="entry name" value="HTH_KIF26A_B_1st"/>
    <property type="match status" value="1"/>
</dbReference>
<keyword evidence="4" id="KW-1185">Reference proteome</keyword>
<organism evidence="3 4">
    <name type="scientific">Dreissena polymorpha</name>
    <name type="common">Zebra mussel</name>
    <name type="synonym">Mytilus polymorpha</name>
    <dbReference type="NCBI Taxonomy" id="45954"/>
    <lineage>
        <taxon>Eukaryota</taxon>
        <taxon>Metazoa</taxon>
        <taxon>Spiralia</taxon>
        <taxon>Lophotrochozoa</taxon>
        <taxon>Mollusca</taxon>
        <taxon>Bivalvia</taxon>
        <taxon>Autobranchia</taxon>
        <taxon>Heteroconchia</taxon>
        <taxon>Euheterodonta</taxon>
        <taxon>Imparidentia</taxon>
        <taxon>Neoheterodontei</taxon>
        <taxon>Myida</taxon>
        <taxon>Dreissenoidea</taxon>
        <taxon>Dreissenidae</taxon>
        <taxon>Dreissena</taxon>
    </lineage>
</organism>
<feature type="compositionally biased region" description="Low complexity" evidence="1">
    <location>
        <begin position="207"/>
        <end position="218"/>
    </location>
</feature>
<dbReference type="PANTHER" id="PTHR21608:SF7">
    <property type="entry name" value="KINESIN-LIKE PROTEIN CG14535"/>
    <property type="match status" value="1"/>
</dbReference>
<accession>A0A9D4KXU6</accession>
<dbReference type="InterPro" id="IPR027640">
    <property type="entry name" value="Kinesin-like_fam"/>
</dbReference>
<reference evidence="3" key="2">
    <citation type="submission" date="2020-11" db="EMBL/GenBank/DDBJ databases">
        <authorList>
            <person name="McCartney M.A."/>
            <person name="Auch B."/>
            <person name="Kono T."/>
            <person name="Mallez S."/>
            <person name="Becker A."/>
            <person name="Gohl D.M."/>
            <person name="Silverstein K.A.T."/>
            <person name="Koren S."/>
            <person name="Bechman K.B."/>
            <person name="Herman A."/>
            <person name="Abrahante J.E."/>
            <person name="Garbe J."/>
        </authorList>
    </citation>
    <scope>NUCLEOTIDE SEQUENCE</scope>
    <source>
        <strain evidence="3">Duluth1</strain>
        <tissue evidence="3">Whole animal</tissue>
    </source>
</reference>
<dbReference type="GO" id="GO:0007018">
    <property type="term" value="P:microtubule-based movement"/>
    <property type="evidence" value="ECO:0007669"/>
    <property type="project" value="InterPro"/>
</dbReference>
<dbReference type="PANTHER" id="PTHR21608">
    <property type="entry name" value="KINESIN-LIKE PROTEIN CG14535"/>
    <property type="match status" value="1"/>
</dbReference>
<dbReference type="GO" id="GO:0003777">
    <property type="term" value="F:microtubule motor activity"/>
    <property type="evidence" value="ECO:0007669"/>
    <property type="project" value="InterPro"/>
</dbReference>
<evidence type="ECO:0000313" key="4">
    <source>
        <dbReference type="Proteomes" id="UP000828390"/>
    </source>
</evidence>
<evidence type="ECO:0000256" key="1">
    <source>
        <dbReference type="SAM" id="MobiDB-lite"/>
    </source>
</evidence>
<sequence length="427" mass="47094">MEEGSQPLSESISVKSAANMFGGQAIIRRIPTPRNSCKIPKPTPPKIPAKPILIKSHTLDATAQVQDSFDTDKVMKCDNQFAMDVTETGSESNKDVLDKPLESLSEINGVSDDEFETYDNVNDNENIPSYEQFIAGANTLLDPDHDNEDSELDNVKIPDTIQTLEMPKSVKNHVKDYAVMDYTVLGTISPLNDKSCDKNQEMSFVLGRPPSSSLPGSESRIKRCLSPQSDHQPLLPSNSLMPSKKVTSGNHGNKIRPQADVSPMPRGQGMSQKEKEISNPPGIMCEGCNNCLVDFKRQVLRMVYPDNSANPVTMSLSAIEGFKDKLQVADHGYRFSREGQCEVCYTHVTQLRQEAVSMVHCIQQAQSEPNNNNTHIHSLVGSVSLPPLPRKPGSINLRLGAHAGIIPKISRIHFKYWLYPGTGLESI</sequence>
<dbReference type="InterPro" id="IPR057090">
    <property type="entry name" value="HTH_KIF26A_B_1st"/>
</dbReference>
<dbReference type="AlphaFoldDB" id="A0A9D4KXU6"/>
<feature type="compositionally biased region" description="Polar residues" evidence="1">
    <location>
        <begin position="226"/>
        <end position="251"/>
    </location>
</feature>
<name>A0A9D4KXU6_DREPO</name>
<evidence type="ECO:0000313" key="3">
    <source>
        <dbReference type="EMBL" id="KAH3848152.1"/>
    </source>
</evidence>
<comment type="caution">
    <text evidence="3">The sequence shown here is derived from an EMBL/GenBank/DDBJ whole genome shotgun (WGS) entry which is preliminary data.</text>
</comment>
<gene>
    <name evidence="3" type="ORF">DPMN_090502</name>
</gene>
<proteinExistence type="predicted"/>
<dbReference type="EMBL" id="JAIWYP010000003">
    <property type="protein sequence ID" value="KAH3848152.1"/>
    <property type="molecule type" value="Genomic_DNA"/>
</dbReference>
<evidence type="ECO:0000259" key="2">
    <source>
        <dbReference type="Pfam" id="PF23081"/>
    </source>
</evidence>
<protein>
    <recommendedName>
        <fullName evidence="2">Kinesin-like protein KIF26A/B helical domain-containing protein</fullName>
    </recommendedName>
</protein>
<dbReference type="Proteomes" id="UP000828390">
    <property type="component" value="Unassembled WGS sequence"/>
</dbReference>
<feature type="region of interest" description="Disordered" evidence="1">
    <location>
        <begin position="207"/>
        <end position="278"/>
    </location>
</feature>
<feature type="domain" description="Kinesin-like protein KIF26A/B helical" evidence="2">
    <location>
        <begin position="282"/>
        <end position="367"/>
    </location>
</feature>
<reference evidence="3" key="1">
    <citation type="journal article" date="2019" name="bioRxiv">
        <title>The Genome of the Zebra Mussel, Dreissena polymorpha: A Resource for Invasive Species Research.</title>
        <authorList>
            <person name="McCartney M.A."/>
            <person name="Auch B."/>
            <person name="Kono T."/>
            <person name="Mallez S."/>
            <person name="Zhang Y."/>
            <person name="Obille A."/>
            <person name="Becker A."/>
            <person name="Abrahante J.E."/>
            <person name="Garbe J."/>
            <person name="Badalamenti J.P."/>
            <person name="Herman A."/>
            <person name="Mangelson H."/>
            <person name="Liachko I."/>
            <person name="Sullivan S."/>
            <person name="Sone E.D."/>
            <person name="Koren S."/>
            <person name="Silverstein K.A.T."/>
            <person name="Beckman K.B."/>
            <person name="Gohl D.M."/>
        </authorList>
    </citation>
    <scope>NUCLEOTIDE SEQUENCE</scope>
    <source>
        <strain evidence="3">Duluth1</strain>
        <tissue evidence="3">Whole animal</tissue>
    </source>
</reference>